<dbReference type="SUPFAM" id="SSF46785">
    <property type="entry name" value="Winged helix' DNA-binding domain"/>
    <property type="match status" value="1"/>
</dbReference>
<dbReference type="RefSeq" id="WP_330957512.1">
    <property type="nucleotide sequence ID" value="NZ_JAZGJQ010000001.1"/>
</dbReference>
<evidence type="ECO:0000256" key="1">
    <source>
        <dbReference type="ARBA" id="ARBA00005384"/>
    </source>
</evidence>
<dbReference type="PANTHER" id="PTHR46577">
    <property type="entry name" value="HTH-TYPE TRANSCRIPTIONAL REGULATORY PROTEIN GABR"/>
    <property type="match status" value="1"/>
</dbReference>
<keyword evidence="3" id="KW-0805">Transcription regulation</keyword>
<reference evidence="7 8" key="1">
    <citation type="submission" date="2024-01" db="EMBL/GenBank/DDBJ databases">
        <title>Description of Olsenella sp. nov., isolated from pig feces.</title>
        <authorList>
            <person name="Chang Y.-H."/>
        </authorList>
    </citation>
    <scope>NUCLEOTIDE SEQUENCE [LARGE SCALE GENOMIC DNA]</scope>
    <source>
        <strain evidence="7 8">YH-ols2223</strain>
    </source>
</reference>
<keyword evidence="7" id="KW-0032">Aminotransferase</keyword>
<dbReference type="Pfam" id="PF00155">
    <property type="entry name" value="Aminotran_1_2"/>
    <property type="match status" value="1"/>
</dbReference>
<organism evidence="7 8">
    <name type="scientific">Olsenella absiana</name>
    <dbReference type="NCBI Taxonomy" id="3115222"/>
    <lineage>
        <taxon>Bacteria</taxon>
        <taxon>Bacillati</taxon>
        <taxon>Actinomycetota</taxon>
        <taxon>Coriobacteriia</taxon>
        <taxon>Coriobacteriales</taxon>
        <taxon>Atopobiaceae</taxon>
        <taxon>Olsenella</taxon>
    </lineage>
</organism>
<keyword evidence="4" id="KW-0238">DNA-binding</keyword>
<dbReference type="SMART" id="SM00345">
    <property type="entry name" value="HTH_GNTR"/>
    <property type="match status" value="1"/>
</dbReference>
<dbReference type="EMBL" id="JAZGJQ010000001">
    <property type="protein sequence ID" value="MEE6146750.1"/>
    <property type="molecule type" value="Genomic_DNA"/>
</dbReference>
<evidence type="ECO:0000256" key="2">
    <source>
        <dbReference type="ARBA" id="ARBA00022898"/>
    </source>
</evidence>
<dbReference type="CDD" id="cd00609">
    <property type="entry name" value="AAT_like"/>
    <property type="match status" value="1"/>
</dbReference>
<dbReference type="SUPFAM" id="SSF53383">
    <property type="entry name" value="PLP-dependent transferases"/>
    <property type="match status" value="1"/>
</dbReference>
<dbReference type="Pfam" id="PF00392">
    <property type="entry name" value="GntR"/>
    <property type="match status" value="1"/>
</dbReference>
<evidence type="ECO:0000256" key="3">
    <source>
        <dbReference type="ARBA" id="ARBA00023015"/>
    </source>
</evidence>
<keyword evidence="5" id="KW-0804">Transcription</keyword>
<evidence type="ECO:0000256" key="4">
    <source>
        <dbReference type="ARBA" id="ARBA00023125"/>
    </source>
</evidence>
<evidence type="ECO:0000256" key="5">
    <source>
        <dbReference type="ARBA" id="ARBA00023163"/>
    </source>
</evidence>
<dbReference type="PRINTS" id="PR00035">
    <property type="entry name" value="HTHGNTR"/>
</dbReference>
<dbReference type="InterPro" id="IPR036388">
    <property type="entry name" value="WH-like_DNA-bd_sf"/>
</dbReference>
<dbReference type="InterPro" id="IPR004839">
    <property type="entry name" value="Aminotransferase_I/II_large"/>
</dbReference>
<dbReference type="InterPro" id="IPR051446">
    <property type="entry name" value="HTH_trans_reg/aminotransferase"/>
</dbReference>
<comment type="caution">
    <text evidence="7">The sequence shown here is derived from an EMBL/GenBank/DDBJ whole genome shotgun (WGS) entry which is preliminary data.</text>
</comment>
<protein>
    <submittedName>
        <fullName evidence="7">PLP-dependent aminotransferase family protein</fullName>
    </submittedName>
</protein>
<comment type="similarity">
    <text evidence="1">In the C-terminal section; belongs to the class-I pyridoxal-phosphate-dependent aminotransferase family.</text>
</comment>
<name>A0ABU7R825_9ACTN</name>
<evidence type="ECO:0000313" key="8">
    <source>
        <dbReference type="Proteomes" id="UP001332931"/>
    </source>
</evidence>
<evidence type="ECO:0000259" key="6">
    <source>
        <dbReference type="PROSITE" id="PS50949"/>
    </source>
</evidence>
<dbReference type="InterPro" id="IPR036390">
    <property type="entry name" value="WH_DNA-bd_sf"/>
</dbReference>
<sequence>MLDYDLSDRGALGLYESLCRHVRDDIVRGVLAPGEKLPSKRQLAAQLGVSLITVETALGQLVAEGYLVAKPRRGYYVARIGRLPQPAARPVPASRQPRQAERPLVADASRLPVQPDPGALALWEKSLRAVLSSEHLEEAFAALTPQGLPRLQADIAHLLAHTRGMVVDPSQVIVAAGAQVLYQLVSQLLPRDASFAVEDPGFPRIARTYESEGRSCASVAIDAEGMSMRQLRESGASLAHVMPSHQFPTGRVMSVARRYELLGWASERPGRLVVEDDYDCEFRLAGRPIPALASIDATGRVIYLGTFSKGLGPVVRAAYAVLPPALVERYEGLSSAAAGTMGLIDQLALARMLEGGGYEGHVARYRRQVRARRDRLCRELAAALGDVVGFEEADSGLHLVLALRLGTGWAGREAEAEAALARAAREKGVGLAPLSSFARLPYAGAGSRRARFVLQYERLEDAQQDVLVACLGRLVEEVGIAR</sequence>
<gene>
    <name evidence="7" type="ORF">VXJ25_01885</name>
</gene>
<dbReference type="CDD" id="cd07377">
    <property type="entry name" value="WHTH_GntR"/>
    <property type="match status" value="1"/>
</dbReference>
<keyword evidence="7" id="KW-0808">Transferase</keyword>
<accession>A0ABU7R825</accession>
<dbReference type="Proteomes" id="UP001332931">
    <property type="component" value="Unassembled WGS sequence"/>
</dbReference>
<dbReference type="PROSITE" id="PS50949">
    <property type="entry name" value="HTH_GNTR"/>
    <property type="match status" value="1"/>
</dbReference>
<dbReference type="InterPro" id="IPR000524">
    <property type="entry name" value="Tscrpt_reg_HTH_GntR"/>
</dbReference>
<dbReference type="GO" id="GO:0008483">
    <property type="term" value="F:transaminase activity"/>
    <property type="evidence" value="ECO:0007669"/>
    <property type="project" value="UniProtKB-KW"/>
</dbReference>
<proteinExistence type="inferred from homology"/>
<keyword evidence="8" id="KW-1185">Reference proteome</keyword>
<dbReference type="Gene3D" id="3.40.640.10">
    <property type="entry name" value="Type I PLP-dependent aspartate aminotransferase-like (Major domain)"/>
    <property type="match status" value="1"/>
</dbReference>
<feature type="domain" description="HTH gntR-type" evidence="6">
    <location>
        <begin position="12"/>
        <end position="80"/>
    </location>
</feature>
<dbReference type="InterPro" id="IPR015421">
    <property type="entry name" value="PyrdxlP-dep_Trfase_major"/>
</dbReference>
<dbReference type="Gene3D" id="1.10.10.10">
    <property type="entry name" value="Winged helix-like DNA-binding domain superfamily/Winged helix DNA-binding domain"/>
    <property type="match status" value="1"/>
</dbReference>
<dbReference type="InterPro" id="IPR015424">
    <property type="entry name" value="PyrdxlP-dep_Trfase"/>
</dbReference>
<keyword evidence="2" id="KW-0663">Pyridoxal phosphate</keyword>
<dbReference type="PANTHER" id="PTHR46577:SF1">
    <property type="entry name" value="HTH-TYPE TRANSCRIPTIONAL REGULATORY PROTEIN GABR"/>
    <property type="match status" value="1"/>
</dbReference>
<evidence type="ECO:0000313" key="7">
    <source>
        <dbReference type="EMBL" id="MEE6146750.1"/>
    </source>
</evidence>